<dbReference type="RefSeq" id="WP_215615320.1">
    <property type="nucleotide sequence ID" value="NZ_CP076135.1"/>
</dbReference>
<gene>
    <name evidence="1" type="ORF">KMZ68_08345</name>
</gene>
<evidence type="ECO:0000313" key="2">
    <source>
        <dbReference type="Proteomes" id="UP000680805"/>
    </source>
</evidence>
<dbReference type="AlphaFoldDB" id="A0A975NSE5"/>
<dbReference type="Proteomes" id="UP000680805">
    <property type="component" value="Chromosome"/>
</dbReference>
<organism evidence="1 2">
    <name type="scientific">Bradyrhizobium sediminis</name>
    <dbReference type="NCBI Taxonomy" id="2840469"/>
    <lineage>
        <taxon>Bacteria</taxon>
        <taxon>Pseudomonadati</taxon>
        <taxon>Pseudomonadota</taxon>
        <taxon>Alphaproteobacteria</taxon>
        <taxon>Hyphomicrobiales</taxon>
        <taxon>Nitrobacteraceae</taxon>
        <taxon>Bradyrhizobium</taxon>
    </lineage>
</organism>
<protein>
    <submittedName>
        <fullName evidence="1">Uncharacterized protein</fullName>
    </submittedName>
</protein>
<proteinExistence type="predicted"/>
<dbReference type="EMBL" id="CP076135">
    <property type="protein sequence ID" value="QWG19821.1"/>
    <property type="molecule type" value="Genomic_DNA"/>
</dbReference>
<evidence type="ECO:0000313" key="1">
    <source>
        <dbReference type="EMBL" id="QWG19821.1"/>
    </source>
</evidence>
<reference evidence="1" key="1">
    <citation type="submission" date="2021-06" db="EMBL/GenBank/DDBJ databases">
        <title>Bradyrhizobium sp. S2-11-2 Genome sequencing.</title>
        <authorList>
            <person name="Jin L."/>
        </authorList>
    </citation>
    <scope>NUCLEOTIDE SEQUENCE</scope>
    <source>
        <strain evidence="1">S2-11-2</strain>
    </source>
</reference>
<accession>A0A975NSE5</accession>
<dbReference type="KEGG" id="bsei:KMZ68_08345"/>
<sequence>MIQQITIDFAPLLILLRHGCGKITRRAKLRLTRRANQIYQFARLTRQEGRIAIVTNAGWDAVDAAASGAQGDRRARKNS</sequence>
<name>A0A975NSE5_9BRAD</name>